<evidence type="ECO:0000256" key="4">
    <source>
        <dbReference type="SAM" id="SignalP"/>
    </source>
</evidence>
<comment type="caution">
    <text evidence="7">The sequence shown here is derived from an EMBL/GenBank/DDBJ whole genome shotgun (WGS) entry which is preliminary data.</text>
</comment>
<evidence type="ECO:0000256" key="2">
    <source>
        <dbReference type="ARBA" id="ARBA00022803"/>
    </source>
</evidence>
<dbReference type="InterPro" id="IPR011990">
    <property type="entry name" value="TPR-like_helical_dom_sf"/>
</dbReference>
<evidence type="ECO:0000313" key="8">
    <source>
        <dbReference type="Proteomes" id="UP000555103"/>
    </source>
</evidence>
<dbReference type="Gene3D" id="2.60.120.1130">
    <property type="match status" value="1"/>
</dbReference>
<dbReference type="SUPFAM" id="SSF54001">
    <property type="entry name" value="Cysteine proteinases"/>
    <property type="match status" value="1"/>
</dbReference>
<dbReference type="Gene3D" id="3.10.620.30">
    <property type="match status" value="1"/>
</dbReference>
<dbReference type="Pfam" id="PF13181">
    <property type="entry name" value="TPR_8"/>
    <property type="match status" value="1"/>
</dbReference>
<feature type="domain" description="DUF3857" evidence="6">
    <location>
        <begin position="694"/>
        <end position="834"/>
    </location>
</feature>
<dbReference type="PROSITE" id="PS50005">
    <property type="entry name" value="TPR"/>
    <property type="match status" value="1"/>
</dbReference>
<dbReference type="AlphaFoldDB" id="A0A840CF02"/>
<dbReference type="SMART" id="SM00028">
    <property type="entry name" value="TPR"/>
    <property type="match status" value="3"/>
</dbReference>
<accession>A0A840CF02</accession>
<gene>
    <name evidence="7" type="ORF">GGR21_000427</name>
</gene>
<dbReference type="Gene3D" id="2.60.40.3140">
    <property type="match status" value="1"/>
</dbReference>
<organism evidence="7 8">
    <name type="scientific">Dysgonomonas hofstadii</name>
    <dbReference type="NCBI Taxonomy" id="637886"/>
    <lineage>
        <taxon>Bacteria</taxon>
        <taxon>Pseudomonadati</taxon>
        <taxon>Bacteroidota</taxon>
        <taxon>Bacteroidia</taxon>
        <taxon>Bacteroidales</taxon>
        <taxon>Dysgonomonadaceae</taxon>
        <taxon>Dysgonomonas</taxon>
    </lineage>
</organism>
<dbReference type="Proteomes" id="UP000555103">
    <property type="component" value="Unassembled WGS sequence"/>
</dbReference>
<evidence type="ECO:0000259" key="5">
    <source>
        <dbReference type="Pfam" id="PF01841"/>
    </source>
</evidence>
<reference evidence="7 8" key="1">
    <citation type="submission" date="2020-08" db="EMBL/GenBank/DDBJ databases">
        <title>Genomic Encyclopedia of Type Strains, Phase IV (KMG-IV): sequencing the most valuable type-strain genomes for metagenomic binning, comparative biology and taxonomic classification.</title>
        <authorList>
            <person name="Goeker M."/>
        </authorList>
    </citation>
    <scope>NUCLEOTIDE SEQUENCE [LARGE SCALE GENOMIC DNA]</scope>
    <source>
        <strain evidence="7 8">DSM 104969</strain>
    </source>
</reference>
<protein>
    <submittedName>
        <fullName evidence="7">Tetratricopeptide (TPR) repeat protein</fullName>
    </submittedName>
</protein>
<dbReference type="RefSeq" id="WP_183305502.1">
    <property type="nucleotide sequence ID" value="NZ_JACIEP010000002.1"/>
</dbReference>
<keyword evidence="1" id="KW-0677">Repeat</keyword>
<dbReference type="PANTHER" id="PTHR44943">
    <property type="entry name" value="CELLULOSE SYNTHASE OPERON PROTEIN C"/>
    <property type="match status" value="1"/>
</dbReference>
<evidence type="ECO:0000256" key="3">
    <source>
        <dbReference type="PROSITE-ProRule" id="PRU00339"/>
    </source>
</evidence>
<dbReference type="SUPFAM" id="SSF48452">
    <property type="entry name" value="TPR-like"/>
    <property type="match status" value="2"/>
</dbReference>
<feature type="repeat" description="TPR" evidence="3">
    <location>
        <begin position="597"/>
        <end position="630"/>
    </location>
</feature>
<evidence type="ECO:0000259" key="6">
    <source>
        <dbReference type="Pfam" id="PF12969"/>
    </source>
</evidence>
<dbReference type="InterPro" id="IPR019734">
    <property type="entry name" value="TPR_rpt"/>
</dbReference>
<feature type="signal peptide" evidence="4">
    <location>
        <begin position="1"/>
        <end position="22"/>
    </location>
</feature>
<feature type="chain" id="PRO_5032532585" evidence="4">
    <location>
        <begin position="23"/>
        <end position="1254"/>
    </location>
</feature>
<name>A0A840CF02_9BACT</name>
<dbReference type="InterPro" id="IPR051685">
    <property type="entry name" value="Ycf3/AcsC/BcsC/TPR_MFPF"/>
</dbReference>
<keyword evidence="8" id="KW-1185">Reference proteome</keyword>
<dbReference type="InterPro" id="IPR024618">
    <property type="entry name" value="DUF3857"/>
</dbReference>
<sequence length="1254" mass="143032">MKKNLLSALLSILIICPSLCFASDKDDYKKGWDEFYKNNRTEARKLFTSALNDESVKADAYLSLSLLDWSESRLEDAFTKLEGFYDSSSDPAPYLYGMYSLPFAFSGSEVLEKNKLALLEKLADTPIHGTLKAMIYISLGKHYMGCNDFEKANILFDKAGSLKNWQVLGTFNNISGSGFDKDWGALAKSQTNDKFTNQIGASVNWYTPSSNKPDGWFYFDYYFVLNSIIVYAQTFVDSPVSQEVYLRTGTSGSLKIWVNDAQISSVADERNCDLDIYAYKIKLNKGANRILIQIGQSYINAANFLMRITDTNGNPVEGLTHKSEYTKYTKSAAKDTNSLLPMFAEEYFENKVKEDPENPVNYLILGETYLRNDKADEAIGILRRLQNIAPMSSLVQHRLAEAYARANNNTYYTKEIESIKKGDPDSFYALDILAGEAISSKKLTEVKNINQKMKDLYGESITTRAIDSWLAAQQGDQETVIAISKANYEKYPYRYDLMNTMFSIEEYTLKNSKAATAIVEDYCSKYFSAAALETLSNRYIKDGDTEKGLKILADRIDKMPYATGYLYNYASTLYKMQRYQEALDAAERLHKLSPYLPGVYVLKADIYKAMKDEKKAIENYKQSITYDPSLFSSRTQLAQLENKKEINDLFPKYNIDSLISNAPTVTEYPNDHSVVLLNETKMIFYPEGATEYLCELAVKILNQSGIETWKEYQIPYYGSQNLTLDKSEIIKANGQKVKAETNGNSHIVFTNLEVNDVLYLEYRIKDMATDVLSKHIFDQTNFKYYVPTVVTSYSILAPKDKKINYIVTNGKIDPKISDVDGMKLYHWVLSNQESIKSEPYMSPLIDIAPTLTVSSVPDWTFVSNWYKDLTTNKFKDDYLLKETMADILKGKENAGQLEKAELFYDYIMKNITYSNVPFMQNNYIPQMASRTISTRLGDCKDMSTLFVAMCRKSGIQANLVLLISRDNGENMILLPANNFNHCIAQLVVDGKTYYVELTDNRLAFGSALEVDLHSWILPIPYGDEKGVGSTILKMDMPFRTPNSMSRETSLNMVNNDMQTSTKATRTGSFASYLRQMYADLGQEDRLKEFSQIIAADYTTPVKVTNLVFDDLTSLSETAVYSYDIEAKNIIQEIAGMKIFKIRWSDGISSQEEFSVENRKTPFELWIYMMEDFNEEEYTIVLPEGRKMVEIPKDVHLECANASYDLKYDAQTPGKVKVRRTMKRKTEKVSIEEYSAFKDFMHSVSEYDNKQYAVN</sequence>
<evidence type="ECO:0000313" key="7">
    <source>
        <dbReference type="EMBL" id="MBB4034540.1"/>
    </source>
</evidence>
<keyword evidence="2 3" id="KW-0802">TPR repeat</keyword>
<evidence type="ECO:0000256" key="1">
    <source>
        <dbReference type="ARBA" id="ARBA00022737"/>
    </source>
</evidence>
<dbReference type="PANTHER" id="PTHR44943:SF8">
    <property type="entry name" value="TPR REPEAT-CONTAINING PROTEIN MJ0263"/>
    <property type="match status" value="1"/>
</dbReference>
<dbReference type="InterPro" id="IPR038765">
    <property type="entry name" value="Papain-like_cys_pep_sf"/>
</dbReference>
<dbReference type="Gene3D" id="1.25.40.10">
    <property type="entry name" value="Tetratricopeptide repeat domain"/>
    <property type="match status" value="2"/>
</dbReference>
<dbReference type="Pfam" id="PF01841">
    <property type="entry name" value="Transglut_core"/>
    <property type="match status" value="1"/>
</dbReference>
<dbReference type="InterPro" id="IPR002931">
    <property type="entry name" value="Transglutaminase-like"/>
</dbReference>
<keyword evidence="4" id="KW-0732">Signal</keyword>
<feature type="domain" description="Transglutaminase-like" evidence="5">
    <location>
        <begin position="887"/>
        <end position="993"/>
    </location>
</feature>
<dbReference type="Pfam" id="PF12969">
    <property type="entry name" value="DUF3857"/>
    <property type="match status" value="1"/>
</dbReference>
<proteinExistence type="predicted"/>
<dbReference type="EMBL" id="JACIEP010000002">
    <property type="protein sequence ID" value="MBB4034540.1"/>
    <property type="molecule type" value="Genomic_DNA"/>
</dbReference>